<dbReference type="OrthoDB" id="19045at2759"/>
<keyword evidence="2" id="KW-1185">Reference proteome</keyword>
<accession>A0A4V4NF29</accession>
<dbReference type="GO" id="GO:0006281">
    <property type="term" value="P:DNA repair"/>
    <property type="evidence" value="ECO:0007669"/>
    <property type="project" value="TreeGrafter"/>
</dbReference>
<dbReference type="InterPro" id="IPR023214">
    <property type="entry name" value="HAD_sf"/>
</dbReference>
<dbReference type="InterPro" id="IPR013954">
    <property type="entry name" value="PNK3P"/>
</dbReference>
<reference evidence="1 2" key="1">
    <citation type="journal article" date="2019" name="Front. Genet.">
        <title>Whole-Genome Sequencing of the Opportunistic Yeast Pathogen Candida inconspicua Uncovers Its Hybrid Origin.</title>
        <authorList>
            <person name="Mixao V."/>
            <person name="Hansen A.P."/>
            <person name="Saus E."/>
            <person name="Boekhout T."/>
            <person name="Lass-Florl C."/>
            <person name="Gabaldon T."/>
        </authorList>
    </citation>
    <scope>NUCLEOTIDE SEQUENCE [LARGE SCALE GENOMIC DNA]</scope>
    <source>
        <strain evidence="1 2">CBS 180</strain>
    </source>
</reference>
<dbReference type="GO" id="GO:0046404">
    <property type="term" value="F:ATP-dependent polydeoxyribonucleotide 5'-hydroxyl-kinase activity"/>
    <property type="evidence" value="ECO:0007669"/>
    <property type="project" value="TreeGrafter"/>
</dbReference>
<evidence type="ECO:0008006" key="3">
    <source>
        <dbReference type="Google" id="ProtNLM"/>
    </source>
</evidence>
<dbReference type="STRING" id="52247.A0A4V4NF29"/>
<proteinExistence type="predicted"/>
<dbReference type="AlphaFoldDB" id="A0A4V4NF29"/>
<dbReference type="InterPro" id="IPR036412">
    <property type="entry name" value="HAD-like_sf"/>
</dbReference>
<dbReference type="Gene3D" id="3.40.50.1000">
    <property type="entry name" value="HAD superfamily/HAD-like"/>
    <property type="match status" value="1"/>
</dbReference>
<evidence type="ECO:0000313" key="1">
    <source>
        <dbReference type="EMBL" id="TID13277.1"/>
    </source>
</evidence>
<name>A0A4V4NF29_9ASCO</name>
<organism evidence="1 2">
    <name type="scientific">Pichia inconspicua</name>
    <dbReference type="NCBI Taxonomy" id="52247"/>
    <lineage>
        <taxon>Eukaryota</taxon>
        <taxon>Fungi</taxon>
        <taxon>Dikarya</taxon>
        <taxon>Ascomycota</taxon>
        <taxon>Saccharomycotina</taxon>
        <taxon>Pichiomycetes</taxon>
        <taxon>Pichiales</taxon>
        <taxon>Pichiaceae</taxon>
        <taxon>Pichia</taxon>
    </lineage>
</organism>
<dbReference type="NCBIfam" id="TIGR01662">
    <property type="entry name" value="HAD-SF-IIIA"/>
    <property type="match status" value="1"/>
</dbReference>
<evidence type="ECO:0000313" key="2">
    <source>
        <dbReference type="Proteomes" id="UP000307173"/>
    </source>
</evidence>
<dbReference type="NCBIfam" id="TIGR01664">
    <property type="entry name" value="DNA-3'-Pase"/>
    <property type="match status" value="1"/>
</dbReference>
<dbReference type="PANTHER" id="PTHR12083">
    <property type="entry name" value="BIFUNCTIONAL POLYNUCLEOTIDE PHOSPHATASE/KINASE"/>
    <property type="match status" value="1"/>
</dbReference>
<protein>
    <recommendedName>
        <fullName evidence="3">DNA 3'-phosphatase</fullName>
    </recommendedName>
</protein>
<dbReference type="InterPro" id="IPR006549">
    <property type="entry name" value="HAD-SF_hydro_IIIA"/>
</dbReference>
<dbReference type="Pfam" id="PF08645">
    <property type="entry name" value="PNK3P"/>
    <property type="match status" value="1"/>
</dbReference>
<gene>
    <name evidence="1" type="ORF">CANINC_004963</name>
</gene>
<dbReference type="PANTHER" id="PTHR12083:SF9">
    <property type="entry name" value="BIFUNCTIONAL POLYNUCLEOTIDE PHOSPHATASE_KINASE"/>
    <property type="match status" value="1"/>
</dbReference>
<dbReference type="Proteomes" id="UP000307173">
    <property type="component" value="Unassembled WGS sequence"/>
</dbReference>
<sequence>MKSTRPVATPHKHGFLSYGTHCLSYVSPEARKVVSAAEKSTLQVAAFDLDDTLVKTKSGTKFARTADDWTWWHKDVPEKLQSWISEHPSGILVIFTNQGGVTNNAPPAKPSVSLTKLLDRLHAIAVALAPLPLIIYAATKRSSADTKLGRGSPLDLHTRFRKPGPGMWEHLVKEQLNGNPPKEAFYVGDAAGRKGDFADTDKAFAATIDVPFYTPEEFFKENDKSDK</sequence>
<dbReference type="InterPro" id="IPR006551">
    <property type="entry name" value="Polynucleotide_phosphatase"/>
</dbReference>
<dbReference type="GO" id="GO:0003690">
    <property type="term" value="F:double-stranded DNA binding"/>
    <property type="evidence" value="ECO:0007669"/>
    <property type="project" value="TreeGrafter"/>
</dbReference>
<dbReference type="SUPFAM" id="SSF56784">
    <property type="entry name" value="HAD-like"/>
    <property type="match status" value="1"/>
</dbReference>
<dbReference type="EMBL" id="SELW01000680">
    <property type="protein sequence ID" value="TID13277.1"/>
    <property type="molecule type" value="Genomic_DNA"/>
</dbReference>
<comment type="caution">
    <text evidence="1">The sequence shown here is derived from an EMBL/GenBank/DDBJ whole genome shotgun (WGS) entry which is preliminary data.</text>
</comment>
<dbReference type="GO" id="GO:0046403">
    <property type="term" value="F:polynucleotide 3'-phosphatase activity"/>
    <property type="evidence" value="ECO:0007669"/>
    <property type="project" value="TreeGrafter"/>
</dbReference>